<accession>A0A1E7LJK6</accession>
<gene>
    <name evidence="1" type="ORF">AN221_32585</name>
</gene>
<dbReference type="Proteomes" id="UP000175971">
    <property type="component" value="Unassembled WGS sequence"/>
</dbReference>
<sequence length="134" mass="15484">MTTQPDRVHHLLDRLLRGVLLPAEAEQLAGLVRELERQVEDQATADQVANRAAQAITAMGADVREARTERDRYRLAWQSARTRAKRAKRNRESELRWANGMWSDALRDLRRYRQAWTSARRRAQVARLTPGTTP</sequence>
<organism evidence="1 2">
    <name type="scientific">Streptomyces nanshensis</name>
    <dbReference type="NCBI Taxonomy" id="518642"/>
    <lineage>
        <taxon>Bacteria</taxon>
        <taxon>Bacillati</taxon>
        <taxon>Actinomycetota</taxon>
        <taxon>Actinomycetes</taxon>
        <taxon>Kitasatosporales</taxon>
        <taxon>Streptomycetaceae</taxon>
        <taxon>Streptomyces</taxon>
    </lineage>
</organism>
<dbReference type="EMBL" id="LJGZ01000103">
    <property type="protein sequence ID" value="OEV16344.1"/>
    <property type="molecule type" value="Genomic_DNA"/>
</dbReference>
<name>A0A1E7LJK6_9ACTN</name>
<protein>
    <submittedName>
        <fullName evidence="1">Uncharacterized protein</fullName>
    </submittedName>
</protein>
<evidence type="ECO:0000313" key="1">
    <source>
        <dbReference type="EMBL" id="OEV16344.1"/>
    </source>
</evidence>
<reference evidence="1 2" key="1">
    <citation type="journal article" date="2016" name="Front. Microbiol.">
        <title>Comparative Genomics Analysis of Streptomyces Species Reveals Their Adaptation to the Marine Environment and Their Diversity at the Genomic Level.</title>
        <authorList>
            <person name="Tian X."/>
            <person name="Zhang Z."/>
            <person name="Yang T."/>
            <person name="Chen M."/>
            <person name="Li J."/>
            <person name="Chen F."/>
            <person name="Yang J."/>
            <person name="Li W."/>
            <person name="Zhang B."/>
            <person name="Zhang Z."/>
            <person name="Wu J."/>
            <person name="Zhang C."/>
            <person name="Long L."/>
            <person name="Xiao J."/>
        </authorList>
    </citation>
    <scope>NUCLEOTIDE SEQUENCE [LARGE SCALE GENOMIC DNA]</scope>
    <source>
        <strain evidence="1 2">SCSIO M10372</strain>
    </source>
</reference>
<keyword evidence="2" id="KW-1185">Reference proteome</keyword>
<dbReference type="AlphaFoldDB" id="A0A1E7LJK6"/>
<proteinExistence type="predicted"/>
<dbReference type="RefSeq" id="WP_070203890.1">
    <property type="nucleotide sequence ID" value="NZ_LJGZ01000103.1"/>
</dbReference>
<evidence type="ECO:0000313" key="2">
    <source>
        <dbReference type="Proteomes" id="UP000175971"/>
    </source>
</evidence>
<comment type="caution">
    <text evidence="1">The sequence shown here is derived from an EMBL/GenBank/DDBJ whole genome shotgun (WGS) entry which is preliminary data.</text>
</comment>